<dbReference type="EMBL" id="PKLF01000005">
    <property type="protein sequence ID" value="MBE8612255.1"/>
    <property type="molecule type" value="Genomic_DNA"/>
</dbReference>
<comment type="caution">
    <text evidence="1">The sequence shown here is derived from an EMBL/GenBank/DDBJ whole genome shotgun (WGS) entry which is preliminary data.</text>
</comment>
<dbReference type="AlphaFoldDB" id="A0A8I0PVL2"/>
<accession>A0A8I0PVL2</accession>
<sequence>MAIRFSGRFEEFLHGSFYVHLYRFSVDGFDFVVIFSPVDITDAAYSAFRSAEAGFRLPERCYDLKFDREDNFLNSTFYQVPERGMCSRRYGFVQDLAVALQRIVILHCQQYAAKVYFMIAENDKLKRYYDRILQHGHDNVLSEIKVGLGEGGKGYVLKTRHF</sequence>
<name>A0A8I0PVL2_MORMO</name>
<dbReference type="RefSeq" id="WP_119313088.1">
    <property type="nucleotide sequence ID" value="NZ_CBDAAE010000007.1"/>
</dbReference>
<organism evidence="1 2">
    <name type="scientific">Morganella morganii</name>
    <name type="common">Proteus morganii</name>
    <dbReference type="NCBI Taxonomy" id="582"/>
    <lineage>
        <taxon>Bacteria</taxon>
        <taxon>Pseudomonadati</taxon>
        <taxon>Pseudomonadota</taxon>
        <taxon>Gammaproteobacteria</taxon>
        <taxon>Enterobacterales</taxon>
        <taxon>Morganellaceae</taxon>
        <taxon>Morganella</taxon>
    </lineage>
</organism>
<proteinExistence type="predicted"/>
<reference evidence="1" key="1">
    <citation type="submission" date="2017-12" db="EMBL/GenBank/DDBJ databases">
        <title>Genome sequencing and analysis.</title>
        <authorList>
            <person name="Huang Y.-T."/>
        </authorList>
    </citation>
    <scope>NUCLEOTIDE SEQUENCE</scope>
    <source>
        <strain evidence="1">VGH116</strain>
    </source>
</reference>
<evidence type="ECO:0000313" key="2">
    <source>
        <dbReference type="Proteomes" id="UP000650477"/>
    </source>
</evidence>
<evidence type="ECO:0000313" key="1">
    <source>
        <dbReference type="EMBL" id="MBE8612255.1"/>
    </source>
</evidence>
<protein>
    <submittedName>
        <fullName evidence="1">Uncharacterized protein</fullName>
    </submittedName>
</protein>
<gene>
    <name evidence="1" type="ORF">CYG68_07455</name>
</gene>
<dbReference type="Proteomes" id="UP000650477">
    <property type="component" value="Unassembled WGS sequence"/>
</dbReference>